<dbReference type="InterPro" id="IPR015495">
    <property type="entry name" value="Myb_TF_plants"/>
</dbReference>
<feature type="domain" description="HTH myb-type" evidence="9">
    <location>
        <begin position="76"/>
        <end position="128"/>
    </location>
</feature>
<dbReference type="CDD" id="cd00167">
    <property type="entry name" value="SANT"/>
    <property type="match status" value="2"/>
</dbReference>
<keyword evidence="7" id="KW-1133">Transmembrane helix</keyword>
<evidence type="ECO:0000256" key="3">
    <source>
        <dbReference type="ARBA" id="ARBA00023125"/>
    </source>
</evidence>
<evidence type="ECO:0000313" key="10">
    <source>
        <dbReference type="EMBL" id="KAL2324523.1"/>
    </source>
</evidence>
<dbReference type="Pfam" id="PF00249">
    <property type="entry name" value="Myb_DNA-binding"/>
    <property type="match status" value="2"/>
</dbReference>
<dbReference type="InterPro" id="IPR001005">
    <property type="entry name" value="SANT/Myb"/>
</dbReference>
<dbReference type="InterPro" id="IPR017930">
    <property type="entry name" value="Myb_dom"/>
</dbReference>
<feature type="domain" description="HTH myb-type" evidence="9">
    <location>
        <begin position="129"/>
        <end position="183"/>
    </location>
</feature>
<dbReference type="GO" id="GO:0003677">
    <property type="term" value="F:DNA binding"/>
    <property type="evidence" value="ECO:0007669"/>
    <property type="project" value="UniProtKB-KW"/>
</dbReference>
<evidence type="ECO:0000259" key="8">
    <source>
        <dbReference type="PROSITE" id="PS50090"/>
    </source>
</evidence>
<organism evidence="10 11">
    <name type="scientific">Flemingia macrophylla</name>
    <dbReference type="NCBI Taxonomy" id="520843"/>
    <lineage>
        <taxon>Eukaryota</taxon>
        <taxon>Viridiplantae</taxon>
        <taxon>Streptophyta</taxon>
        <taxon>Embryophyta</taxon>
        <taxon>Tracheophyta</taxon>
        <taxon>Spermatophyta</taxon>
        <taxon>Magnoliopsida</taxon>
        <taxon>eudicotyledons</taxon>
        <taxon>Gunneridae</taxon>
        <taxon>Pentapetalae</taxon>
        <taxon>rosids</taxon>
        <taxon>fabids</taxon>
        <taxon>Fabales</taxon>
        <taxon>Fabaceae</taxon>
        <taxon>Papilionoideae</taxon>
        <taxon>50 kb inversion clade</taxon>
        <taxon>NPAAA clade</taxon>
        <taxon>indigoferoid/millettioid clade</taxon>
        <taxon>Phaseoleae</taxon>
        <taxon>Flemingia</taxon>
    </lineage>
</organism>
<feature type="transmembrane region" description="Helical" evidence="7">
    <location>
        <begin position="14"/>
        <end position="34"/>
    </location>
</feature>
<evidence type="ECO:0000256" key="7">
    <source>
        <dbReference type="SAM" id="Phobius"/>
    </source>
</evidence>
<dbReference type="PANTHER" id="PTHR10641">
    <property type="entry name" value="MYB FAMILY TRANSCRIPTION FACTOR"/>
    <property type="match status" value="1"/>
</dbReference>
<name>A0ABD1LLW7_9FABA</name>
<feature type="region of interest" description="Disordered" evidence="6">
    <location>
        <begin position="316"/>
        <end position="335"/>
    </location>
</feature>
<keyword evidence="3" id="KW-0238">DNA-binding</keyword>
<reference evidence="10 11" key="1">
    <citation type="submission" date="2024-08" db="EMBL/GenBank/DDBJ databases">
        <title>Insights into the chromosomal genome structure of Flemingia macrophylla.</title>
        <authorList>
            <person name="Ding Y."/>
            <person name="Zhao Y."/>
            <person name="Bi W."/>
            <person name="Wu M."/>
            <person name="Zhao G."/>
            <person name="Gong Y."/>
            <person name="Li W."/>
            <person name="Zhang P."/>
        </authorList>
    </citation>
    <scope>NUCLEOTIDE SEQUENCE [LARGE SCALE GENOMIC DNA]</scope>
    <source>
        <strain evidence="10">DYQJB</strain>
        <tissue evidence="10">Leaf</tissue>
    </source>
</reference>
<feature type="domain" description="Myb-like" evidence="8">
    <location>
        <begin position="76"/>
        <end position="128"/>
    </location>
</feature>
<dbReference type="EMBL" id="JBGMDY010000008">
    <property type="protein sequence ID" value="KAL2324523.1"/>
    <property type="molecule type" value="Genomic_DNA"/>
</dbReference>
<dbReference type="Gene3D" id="1.10.10.60">
    <property type="entry name" value="Homeodomain-like"/>
    <property type="match status" value="2"/>
</dbReference>
<accession>A0ABD1LLW7</accession>
<evidence type="ECO:0000313" key="11">
    <source>
        <dbReference type="Proteomes" id="UP001603857"/>
    </source>
</evidence>
<keyword evidence="11" id="KW-1185">Reference proteome</keyword>
<keyword evidence="7" id="KW-0472">Membrane</keyword>
<comment type="caution">
    <text evidence="10">The sequence shown here is derived from an EMBL/GenBank/DDBJ whole genome shotgun (WGS) entry which is preliminary data.</text>
</comment>
<dbReference type="InterPro" id="IPR009057">
    <property type="entry name" value="Homeodomain-like_sf"/>
</dbReference>
<dbReference type="Proteomes" id="UP001603857">
    <property type="component" value="Unassembled WGS sequence"/>
</dbReference>
<keyword evidence="4" id="KW-0804">Transcription</keyword>
<comment type="subcellular location">
    <subcellularLocation>
        <location evidence="1">Nucleus</location>
    </subcellularLocation>
</comment>
<dbReference type="SUPFAM" id="SSF46689">
    <property type="entry name" value="Homeodomain-like"/>
    <property type="match status" value="1"/>
</dbReference>
<proteinExistence type="predicted"/>
<evidence type="ECO:0000259" key="9">
    <source>
        <dbReference type="PROSITE" id="PS51294"/>
    </source>
</evidence>
<keyword evidence="2" id="KW-0805">Transcription regulation</keyword>
<dbReference type="AlphaFoldDB" id="A0ABD1LLW7"/>
<dbReference type="PROSITE" id="PS50090">
    <property type="entry name" value="MYB_LIKE"/>
    <property type="match status" value="2"/>
</dbReference>
<dbReference type="FunFam" id="1.10.10.60:FF:000121">
    <property type="entry name" value="Myb transcription factor"/>
    <property type="match status" value="1"/>
</dbReference>
<feature type="domain" description="Myb-like" evidence="8">
    <location>
        <begin position="129"/>
        <end position="179"/>
    </location>
</feature>
<dbReference type="PANTHER" id="PTHR10641:SF1362">
    <property type="entry name" value="MYB TRANSCRIPTION FACTOR MIXTA-LIKE PROTEIN"/>
    <property type="match status" value="1"/>
</dbReference>
<keyword evidence="7" id="KW-0812">Transmembrane</keyword>
<protein>
    <submittedName>
        <fullName evidence="10">Uncharacterized protein</fullName>
    </submittedName>
</protein>
<evidence type="ECO:0000256" key="6">
    <source>
        <dbReference type="SAM" id="MobiDB-lite"/>
    </source>
</evidence>
<dbReference type="SMART" id="SM00717">
    <property type="entry name" value="SANT"/>
    <property type="match status" value="2"/>
</dbReference>
<dbReference type="GO" id="GO:0005634">
    <property type="term" value="C:nucleus"/>
    <property type="evidence" value="ECO:0007669"/>
    <property type="project" value="UniProtKB-SubCell"/>
</dbReference>
<evidence type="ECO:0000256" key="1">
    <source>
        <dbReference type="ARBA" id="ARBA00004123"/>
    </source>
</evidence>
<evidence type="ECO:0000256" key="5">
    <source>
        <dbReference type="ARBA" id="ARBA00023242"/>
    </source>
</evidence>
<sequence>MGRRWKARRDVDEVLTNLTGGIPILSLVLSFLFFHRSTSSPFPRFLHFLPSGPSAPLLSAFHISHCRMGKAPCCEKHGVRRGAWTPEEDQALVDYINKHGHGSWRTLPKHAGLLRCGKSCRLRWINYLRPGIKRGPFTDEEESKIVQLHGMLGNRWAAIASQLSGRTDNEIKNYWNTHLKKRLLRPCHSLKAKQPCLVPDLLTIKYESPSTRHMVQWESVRVEAEARLSMESSLVSSWPTNKTCSDHFLQLWHSEVGQSFRMLKGKEGALCQSCVSQPSSSSKLESCSDESLQVKNAGTSSCNPNLEDVNMIHEQTSSYKPKLDDDTAGSESGNYEFLDTSDSSLKHLLDLHDSDVGFLGQNGNFLNLLDGTYD</sequence>
<evidence type="ECO:0000256" key="4">
    <source>
        <dbReference type="ARBA" id="ARBA00023163"/>
    </source>
</evidence>
<gene>
    <name evidence="10" type="ORF">Fmac_023581</name>
</gene>
<keyword evidence="5" id="KW-0539">Nucleus</keyword>
<evidence type="ECO:0000256" key="2">
    <source>
        <dbReference type="ARBA" id="ARBA00023015"/>
    </source>
</evidence>
<dbReference type="PROSITE" id="PS51294">
    <property type="entry name" value="HTH_MYB"/>
    <property type="match status" value="2"/>
</dbReference>